<evidence type="ECO:0000313" key="3">
    <source>
        <dbReference type="Proteomes" id="UP000593765"/>
    </source>
</evidence>
<evidence type="ECO:0008006" key="4">
    <source>
        <dbReference type="Google" id="ProtNLM"/>
    </source>
</evidence>
<keyword evidence="3" id="KW-1185">Reference proteome</keyword>
<evidence type="ECO:0000256" key="1">
    <source>
        <dbReference type="SAM" id="Phobius"/>
    </source>
</evidence>
<dbReference type="KEGG" id="hbs:IPV69_22700"/>
<organism evidence="2 3">
    <name type="scientific">Humisphaera borealis</name>
    <dbReference type="NCBI Taxonomy" id="2807512"/>
    <lineage>
        <taxon>Bacteria</taxon>
        <taxon>Pseudomonadati</taxon>
        <taxon>Planctomycetota</taxon>
        <taxon>Phycisphaerae</taxon>
        <taxon>Tepidisphaerales</taxon>
        <taxon>Tepidisphaeraceae</taxon>
        <taxon>Humisphaera</taxon>
    </lineage>
</organism>
<proteinExistence type="predicted"/>
<feature type="transmembrane region" description="Helical" evidence="1">
    <location>
        <begin position="32"/>
        <end position="51"/>
    </location>
</feature>
<accession>A0A7M2WU04</accession>
<keyword evidence="1" id="KW-0472">Membrane</keyword>
<dbReference type="EMBL" id="CP063458">
    <property type="protein sequence ID" value="QOV89005.1"/>
    <property type="molecule type" value="Genomic_DNA"/>
</dbReference>
<dbReference type="RefSeq" id="WP_206292017.1">
    <property type="nucleotide sequence ID" value="NZ_CP063458.1"/>
</dbReference>
<dbReference type="AlphaFoldDB" id="A0A7M2WU04"/>
<evidence type="ECO:0000313" key="2">
    <source>
        <dbReference type="EMBL" id="QOV89005.1"/>
    </source>
</evidence>
<keyword evidence="1" id="KW-1133">Transmembrane helix</keyword>
<dbReference type="Proteomes" id="UP000593765">
    <property type="component" value="Chromosome"/>
</dbReference>
<reference evidence="2 3" key="1">
    <citation type="submission" date="2020-10" db="EMBL/GenBank/DDBJ databases">
        <title>Wide distribution of Phycisphaera-like planctomycetes from WD2101 soil group in peatlands and genome analysis of the first cultivated representative.</title>
        <authorList>
            <person name="Dedysh S.N."/>
            <person name="Beletsky A.V."/>
            <person name="Ivanova A."/>
            <person name="Kulichevskaya I.S."/>
            <person name="Suzina N.E."/>
            <person name="Philippov D.A."/>
            <person name="Rakitin A.L."/>
            <person name="Mardanov A.V."/>
            <person name="Ravin N.V."/>
        </authorList>
    </citation>
    <scope>NUCLEOTIDE SEQUENCE [LARGE SCALE GENOMIC DNA]</scope>
    <source>
        <strain evidence="2 3">M1803</strain>
    </source>
</reference>
<gene>
    <name evidence="2" type="ORF">IPV69_22700</name>
</gene>
<protein>
    <recommendedName>
        <fullName evidence="4">FtsQ-type POTRA domain-containing protein</fullName>
    </recommendedName>
</protein>
<keyword evidence="1" id="KW-0812">Transmembrane</keyword>
<sequence>MAKAANRRGREAPPIRPETDAELARRRFIRRATINTTFAILFVGGFAWLVGNLRQTIADRSVATLPTIAFVSRPAWMTDLVAHNLCESFRPGKASSVFDRNALVDVNARLKANPWVSKVRSVRRTFRESAGDTIEVDCDFRTPVALVYDNDSRYWFVDEKGIKLPEWFDADQLGQLLFANGRVNLRIIEGIRNPAPVVAGKQWAGDDLQAGIDLARLLHGLPFAEEVLRINVSNYGGRLDQREAQIVLMTRHGSEIRWGTAIKRSDRIVEVTVERKLEVMKQIVAKFGRIDAGQPWIDIRFETVTYPAQPATQEGAHADGGR</sequence>
<name>A0A7M2WU04_9BACT</name>